<organism evidence="6 7">
    <name type="scientific">Pyrrhoderma noxium</name>
    <dbReference type="NCBI Taxonomy" id="2282107"/>
    <lineage>
        <taxon>Eukaryota</taxon>
        <taxon>Fungi</taxon>
        <taxon>Dikarya</taxon>
        <taxon>Basidiomycota</taxon>
        <taxon>Agaricomycotina</taxon>
        <taxon>Agaricomycetes</taxon>
        <taxon>Hymenochaetales</taxon>
        <taxon>Hymenochaetaceae</taxon>
        <taxon>Pyrrhoderma</taxon>
    </lineage>
</organism>
<dbReference type="InterPro" id="IPR023313">
    <property type="entry name" value="UBQ-conjugating_AS"/>
</dbReference>
<protein>
    <submittedName>
        <fullName evidence="6">Ubiquitin-conjugating enzyme</fullName>
    </submittedName>
</protein>
<gene>
    <name evidence="6" type="ORF">PNOK_0859200</name>
</gene>
<dbReference type="InParanoid" id="A0A286U893"/>
<dbReference type="Proteomes" id="UP000217199">
    <property type="component" value="Unassembled WGS sequence"/>
</dbReference>
<dbReference type="PROSITE" id="PS00183">
    <property type="entry name" value="UBC_1"/>
    <property type="match status" value="1"/>
</dbReference>
<dbReference type="InterPro" id="IPR050113">
    <property type="entry name" value="Ub_conjugating_enzyme"/>
</dbReference>
<dbReference type="OrthoDB" id="19692at2759"/>
<accession>A0A286U893</accession>
<name>A0A286U893_9AGAM</name>
<comment type="similarity">
    <text evidence="4">Belongs to the ubiquitin-conjugating enzyme family.</text>
</comment>
<proteinExistence type="inferred from homology"/>
<feature type="active site" description="Glycyl thioester intermediate" evidence="3">
    <location>
        <position position="89"/>
    </location>
</feature>
<dbReference type="FunCoup" id="A0A286U893">
    <property type="interactions" value="206"/>
</dbReference>
<dbReference type="AlphaFoldDB" id="A0A286U893"/>
<dbReference type="Gene3D" id="3.10.110.10">
    <property type="entry name" value="Ubiquitin Conjugating Enzyme"/>
    <property type="match status" value="1"/>
</dbReference>
<keyword evidence="2 4" id="KW-0833">Ubl conjugation pathway</keyword>
<reference evidence="6 7" key="1">
    <citation type="journal article" date="2017" name="Mol. Ecol.">
        <title>Comparative and population genomic landscape of Phellinus noxius: A hypervariable fungus causing root rot in trees.</title>
        <authorList>
            <person name="Chung C.L."/>
            <person name="Lee T.J."/>
            <person name="Akiba M."/>
            <person name="Lee H.H."/>
            <person name="Kuo T.H."/>
            <person name="Liu D."/>
            <person name="Ke H.M."/>
            <person name="Yokoi T."/>
            <person name="Roa M.B."/>
            <person name="Lu M.J."/>
            <person name="Chang Y.Y."/>
            <person name="Ann P.J."/>
            <person name="Tsai J.N."/>
            <person name="Chen C.Y."/>
            <person name="Tzean S.S."/>
            <person name="Ota Y."/>
            <person name="Hattori T."/>
            <person name="Sahashi N."/>
            <person name="Liou R.F."/>
            <person name="Kikuchi T."/>
            <person name="Tsai I.J."/>
        </authorList>
    </citation>
    <scope>NUCLEOTIDE SEQUENCE [LARGE SCALE GENOMIC DNA]</scope>
    <source>
        <strain evidence="6 7">FFPRI411160</strain>
    </source>
</reference>
<evidence type="ECO:0000256" key="1">
    <source>
        <dbReference type="ARBA" id="ARBA00022679"/>
    </source>
</evidence>
<evidence type="ECO:0000313" key="6">
    <source>
        <dbReference type="EMBL" id="PAV15734.1"/>
    </source>
</evidence>
<feature type="domain" description="UBC core" evidence="5">
    <location>
        <begin position="5"/>
        <end position="166"/>
    </location>
</feature>
<keyword evidence="4" id="KW-0067">ATP-binding</keyword>
<dbReference type="CDD" id="cd23795">
    <property type="entry name" value="UBCc_UBE2G1"/>
    <property type="match status" value="1"/>
</dbReference>
<keyword evidence="4" id="KW-0547">Nucleotide-binding</keyword>
<dbReference type="GO" id="GO:0016740">
    <property type="term" value="F:transferase activity"/>
    <property type="evidence" value="ECO:0007669"/>
    <property type="project" value="UniProtKB-KW"/>
</dbReference>
<dbReference type="EMBL" id="NBII01000009">
    <property type="protein sequence ID" value="PAV15734.1"/>
    <property type="molecule type" value="Genomic_DNA"/>
</dbReference>
<sequence>MSSSTAVNLLTRQLKELTKNPVEGFSAGLVDDNILEWRIGIIGPEGSLYENGYLTAHLTFTENYPNEPPTMRFVTKMWHPNIYPDGRVCISILHQPGDDQFGYEQAGERWLPIHTVESIILSVISLLTPLVPDISSPANIDAAIEVRDNLKSYQRKVRRLAEQSLEDAYQ</sequence>
<evidence type="ECO:0000256" key="3">
    <source>
        <dbReference type="PROSITE-ProRule" id="PRU10133"/>
    </source>
</evidence>
<dbReference type="Pfam" id="PF00179">
    <property type="entry name" value="UQ_con"/>
    <property type="match status" value="1"/>
</dbReference>
<comment type="caution">
    <text evidence="6">The sequence shown here is derived from an EMBL/GenBank/DDBJ whole genome shotgun (WGS) entry which is preliminary data.</text>
</comment>
<evidence type="ECO:0000259" key="5">
    <source>
        <dbReference type="PROSITE" id="PS50127"/>
    </source>
</evidence>
<dbReference type="PANTHER" id="PTHR24067">
    <property type="entry name" value="UBIQUITIN-CONJUGATING ENZYME E2"/>
    <property type="match status" value="1"/>
</dbReference>
<dbReference type="InterPro" id="IPR016135">
    <property type="entry name" value="UBQ-conjugating_enzyme/RWD"/>
</dbReference>
<keyword evidence="7" id="KW-1185">Reference proteome</keyword>
<dbReference type="InterPro" id="IPR000608">
    <property type="entry name" value="UBC"/>
</dbReference>
<keyword evidence="1" id="KW-0808">Transferase</keyword>
<dbReference type="FunFam" id="3.10.110.10:FF:000051">
    <property type="entry name" value="ubiquitin-conjugating enzyme E2 R2-like"/>
    <property type="match status" value="1"/>
</dbReference>
<evidence type="ECO:0000256" key="2">
    <source>
        <dbReference type="ARBA" id="ARBA00022786"/>
    </source>
</evidence>
<dbReference type="STRING" id="2282107.A0A286U893"/>
<dbReference type="SMART" id="SM00212">
    <property type="entry name" value="UBCc"/>
    <property type="match status" value="1"/>
</dbReference>
<dbReference type="PROSITE" id="PS50127">
    <property type="entry name" value="UBC_2"/>
    <property type="match status" value="1"/>
</dbReference>
<evidence type="ECO:0000313" key="7">
    <source>
        <dbReference type="Proteomes" id="UP000217199"/>
    </source>
</evidence>
<dbReference type="GO" id="GO:0005524">
    <property type="term" value="F:ATP binding"/>
    <property type="evidence" value="ECO:0007669"/>
    <property type="project" value="UniProtKB-UniRule"/>
</dbReference>
<evidence type="ECO:0000256" key="4">
    <source>
        <dbReference type="RuleBase" id="RU362109"/>
    </source>
</evidence>
<dbReference type="SUPFAM" id="SSF54495">
    <property type="entry name" value="UBC-like"/>
    <property type="match status" value="1"/>
</dbReference>